<accession>A0A4D6HCZ4</accession>
<protein>
    <submittedName>
        <fullName evidence="3">Type IV pilin</fullName>
    </submittedName>
</protein>
<feature type="domain" description="Archaeal Type IV pilin N-terminal" evidence="2">
    <location>
        <begin position="3"/>
        <end position="83"/>
    </location>
</feature>
<feature type="transmembrane region" description="Helical" evidence="1">
    <location>
        <begin position="12"/>
        <end position="32"/>
    </location>
</feature>
<keyword evidence="1" id="KW-0812">Transmembrane</keyword>
<dbReference type="EMBL" id="CP031310">
    <property type="protein sequence ID" value="QCC50922.1"/>
    <property type="molecule type" value="Genomic_DNA"/>
</dbReference>
<gene>
    <name evidence="3" type="ORF">DV733_06535</name>
</gene>
<dbReference type="NCBIfam" id="TIGR02537">
    <property type="entry name" value="arch_flag_Nterm"/>
    <property type="match status" value="1"/>
</dbReference>
<evidence type="ECO:0000313" key="4">
    <source>
        <dbReference type="Proteomes" id="UP000296706"/>
    </source>
</evidence>
<sequence length="181" mass="18921">MSRAVAPVVSTILMVAVVVILAAVLSVFALGFTEDTGGEAPIVGQSSGAFEAFEDGSDEQIVTIRHVAGDTIPTEEMEVAVSATCKGGTKRGRLVELPVDGYYGNAIGEQNVEGSDIFDGSYGQFYGDVGALDDDTFTAGEMIQFRIGKGDCEVPDSGTVTVRVIHVPTNAVVITQELTAR</sequence>
<reference evidence="3 4" key="1">
    <citation type="journal article" date="2019" name="Nat. Commun.">
        <title>A new type of DNA phosphorothioation-based antiviral system in archaea.</title>
        <authorList>
            <person name="Xiong L."/>
            <person name="Liu S."/>
            <person name="Chen S."/>
            <person name="Xiao Y."/>
            <person name="Zhu B."/>
            <person name="Gao Y."/>
            <person name="Zhang Y."/>
            <person name="Chen B."/>
            <person name="Luo J."/>
            <person name="Deng Z."/>
            <person name="Chen X."/>
            <person name="Wang L."/>
            <person name="Chen S."/>
        </authorList>
    </citation>
    <scope>NUCLEOTIDE SEQUENCE [LARGE SCALE GENOMIC DNA]</scope>
    <source>
        <strain evidence="3 4">CBA1105</strain>
    </source>
</reference>
<dbReference type="RefSeq" id="WP_049995522.1">
    <property type="nucleotide sequence ID" value="NZ_CP031310.1"/>
</dbReference>
<evidence type="ECO:0000259" key="2">
    <source>
        <dbReference type="Pfam" id="PF07790"/>
    </source>
</evidence>
<keyword evidence="1" id="KW-1133">Transmembrane helix</keyword>
<dbReference type="AlphaFoldDB" id="A0A4D6HCZ4"/>
<dbReference type="GeneID" id="39847505"/>
<dbReference type="Proteomes" id="UP000296706">
    <property type="component" value="Chromosome"/>
</dbReference>
<evidence type="ECO:0000313" key="3">
    <source>
        <dbReference type="EMBL" id="QCC50922.1"/>
    </source>
</evidence>
<dbReference type="STRING" id="1457250.GCA_000755225_00177"/>
<keyword evidence="4" id="KW-1185">Reference proteome</keyword>
<organism evidence="3 4">
    <name type="scientific">Halapricum salinum</name>
    <dbReference type="NCBI Taxonomy" id="1457250"/>
    <lineage>
        <taxon>Archaea</taxon>
        <taxon>Methanobacteriati</taxon>
        <taxon>Methanobacteriota</taxon>
        <taxon>Stenosarchaea group</taxon>
        <taxon>Halobacteria</taxon>
        <taxon>Halobacteriales</taxon>
        <taxon>Haloarculaceae</taxon>
        <taxon>Halapricum</taxon>
    </lineage>
</organism>
<keyword evidence="1" id="KW-0472">Membrane</keyword>
<dbReference type="Pfam" id="PF07790">
    <property type="entry name" value="Pilin_N"/>
    <property type="match status" value="1"/>
</dbReference>
<proteinExistence type="predicted"/>
<dbReference type="KEGG" id="hsn:DV733_06535"/>
<name>A0A4D6HCZ4_9EURY</name>
<dbReference type="OrthoDB" id="118020at2157"/>
<dbReference type="InterPro" id="IPR012859">
    <property type="entry name" value="Pilin_N_archaeal"/>
</dbReference>
<dbReference type="InterPro" id="IPR013373">
    <property type="entry name" value="Flagellin/pilin_N_arc"/>
</dbReference>
<evidence type="ECO:0000256" key="1">
    <source>
        <dbReference type="SAM" id="Phobius"/>
    </source>
</evidence>